<dbReference type="PANTHER" id="PTHR36923:SF3">
    <property type="entry name" value="FERREDOXIN"/>
    <property type="match status" value="1"/>
</dbReference>
<dbReference type="PANTHER" id="PTHR36923">
    <property type="entry name" value="FERREDOXIN"/>
    <property type="match status" value="1"/>
</dbReference>
<evidence type="ECO:0000256" key="5">
    <source>
        <dbReference type="ARBA" id="ARBA00023004"/>
    </source>
</evidence>
<gene>
    <name evidence="9" type="ORF">HNR40_004950</name>
</gene>
<reference evidence="9 10" key="1">
    <citation type="submission" date="2020-08" db="EMBL/GenBank/DDBJ databases">
        <title>Genomic Encyclopedia of Type Strains, Phase IV (KMG-IV): sequencing the most valuable type-strain genomes for metagenomic binning, comparative biology and taxonomic classification.</title>
        <authorList>
            <person name="Goeker M."/>
        </authorList>
    </citation>
    <scope>NUCLEOTIDE SEQUENCE [LARGE SCALE GENOMIC DNA]</scope>
    <source>
        <strain evidence="9 10">DSM 45385</strain>
    </source>
</reference>
<protein>
    <recommendedName>
        <fullName evidence="8">Ferredoxin</fullName>
    </recommendedName>
</protein>
<comment type="function">
    <text evidence="8">Ferredoxins are iron-sulfur proteins that transfer electrons in a wide variety of metabolic reactions.</text>
</comment>
<evidence type="ECO:0000256" key="1">
    <source>
        <dbReference type="ARBA" id="ARBA00001927"/>
    </source>
</evidence>
<dbReference type="RefSeq" id="WP_184965086.1">
    <property type="nucleotide sequence ID" value="NZ_JACHIN010000006.1"/>
</dbReference>
<evidence type="ECO:0000313" key="10">
    <source>
        <dbReference type="Proteomes" id="UP000568380"/>
    </source>
</evidence>
<keyword evidence="7" id="KW-0003">3Fe-4S</keyword>
<comment type="cofactor">
    <cofactor evidence="1">
        <name>[3Fe-4S] cluster</name>
        <dbReference type="ChEBI" id="CHEBI:21137"/>
    </cofactor>
</comment>
<keyword evidence="4 8" id="KW-0249">Electron transport</keyword>
<dbReference type="InterPro" id="IPR001080">
    <property type="entry name" value="3Fe4S_ferredoxin"/>
</dbReference>
<evidence type="ECO:0000256" key="8">
    <source>
        <dbReference type="RuleBase" id="RU368020"/>
    </source>
</evidence>
<dbReference type="GO" id="GO:0051538">
    <property type="term" value="F:3 iron, 4 sulfur cluster binding"/>
    <property type="evidence" value="ECO:0007669"/>
    <property type="project" value="UniProtKB-KW"/>
</dbReference>
<evidence type="ECO:0000256" key="3">
    <source>
        <dbReference type="ARBA" id="ARBA00022723"/>
    </source>
</evidence>
<keyword evidence="5 8" id="KW-0408">Iron</keyword>
<evidence type="ECO:0000256" key="7">
    <source>
        <dbReference type="ARBA" id="ARBA00023291"/>
    </source>
</evidence>
<evidence type="ECO:0000313" key="9">
    <source>
        <dbReference type="EMBL" id="MBB5079464.1"/>
    </source>
</evidence>
<keyword evidence="6 8" id="KW-0411">Iron-sulfur</keyword>
<dbReference type="Gene3D" id="3.30.70.20">
    <property type="match status" value="1"/>
</dbReference>
<dbReference type="SUPFAM" id="SSF54862">
    <property type="entry name" value="4Fe-4S ferredoxins"/>
    <property type="match status" value="1"/>
</dbReference>
<dbReference type="InterPro" id="IPR051269">
    <property type="entry name" value="Fe-S_cluster_ET"/>
</dbReference>
<evidence type="ECO:0000256" key="6">
    <source>
        <dbReference type="ARBA" id="ARBA00023014"/>
    </source>
</evidence>
<accession>A0A7W8EHD4</accession>
<dbReference type="PRINTS" id="PR00352">
    <property type="entry name" value="3FE4SFRDOXIN"/>
</dbReference>
<dbReference type="Pfam" id="PF13459">
    <property type="entry name" value="Fer4_15"/>
    <property type="match status" value="1"/>
</dbReference>
<dbReference type="GO" id="GO:0009055">
    <property type="term" value="F:electron transfer activity"/>
    <property type="evidence" value="ECO:0007669"/>
    <property type="project" value="UniProtKB-UniRule"/>
</dbReference>
<evidence type="ECO:0000256" key="2">
    <source>
        <dbReference type="ARBA" id="ARBA00022448"/>
    </source>
</evidence>
<keyword evidence="10" id="KW-1185">Reference proteome</keyword>
<dbReference type="EMBL" id="JACHIN010000006">
    <property type="protein sequence ID" value="MBB5079464.1"/>
    <property type="molecule type" value="Genomic_DNA"/>
</dbReference>
<comment type="caution">
    <text evidence="9">The sequence shown here is derived from an EMBL/GenBank/DDBJ whole genome shotgun (WGS) entry which is preliminary data.</text>
</comment>
<keyword evidence="3 8" id="KW-0479">Metal-binding</keyword>
<keyword evidence="2 8" id="KW-0813">Transport</keyword>
<proteinExistence type="predicted"/>
<organism evidence="9 10">
    <name type="scientific">Nonomuraea endophytica</name>
    <dbReference type="NCBI Taxonomy" id="714136"/>
    <lineage>
        <taxon>Bacteria</taxon>
        <taxon>Bacillati</taxon>
        <taxon>Actinomycetota</taxon>
        <taxon>Actinomycetes</taxon>
        <taxon>Streptosporangiales</taxon>
        <taxon>Streptosporangiaceae</taxon>
        <taxon>Nonomuraea</taxon>
    </lineage>
</organism>
<dbReference type="AlphaFoldDB" id="A0A7W8EHD4"/>
<name>A0A7W8EHD4_9ACTN</name>
<dbReference type="GO" id="GO:0005506">
    <property type="term" value="F:iron ion binding"/>
    <property type="evidence" value="ECO:0007669"/>
    <property type="project" value="UniProtKB-UniRule"/>
</dbReference>
<sequence>MRVNVDGTKCAAYALCAEIAPQVFDLDDFGYAVATPEDVPAALEVVTGEAIEACPVQAIRRLT</sequence>
<dbReference type="Proteomes" id="UP000568380">
    <property type="component" value="Unassembled WGS sequence"/>
</dbReference>
<evidence type="ECO:0000256" key="4">
    <source>
        <dbReference type="ARBA" id="ARBA00022982"/>
    </source>
</evidence>